<dbReference type="PROSITE" id="PS00122">
    <property type="entry name" value="CARBOXYLESTERASE_B_1"/>
    <property type="match status" value="1"/>
</dbReference>
<dbReference type="EMBL" id="CP159534">
    <property type="protein sequence ID" value="XCJ74445.1"/>
    <property type="molecule type" value="Genomic_DNA"/>
</dbReference>
<dbReference type="SUPFAM" id="SSF53474">
    <property type="entry name" value="alpha/beta-Hydrolases"/>
    <property type="match status" value="1"/>
</dbReference>
<dbReference type="Gene3D" id="3.40.50.1820">
    <property type="entry name" value="alpha/beta hydrolase"/>
    <property type="match status" value="1"/>
</dbReference>
<dbReference type="AlphaFoldDB" id="A0AAU8J2K3"/>
<evidence type="ECO:0000256" key="3">
    <source>
        <dbReference type="RuleBase" id="RU361235"/>
    </source>
</evidence>
<dbReference type="EC" id="3.1.1.-" evidence="3"/>
<dbReference type="InterPro" id="IPR019826">
    <property type="entry name" value="Carboxylesterase_B_AS"/>
</dbReference>
<reference evidence="6" key="1">
    <citation type="submission" date="2024-06" db="EMBL/GenBank/DDBJ databases">
        <title>Streptomyces sp. strain HUAS MG91 genome sequences.</title>
        <authorList>
            <person name="Mo P."/>
        </authorList>
    </citation>
    <scope>NUCLEOTIDE SEQUENCE</scope>
    <source>
        <strain evidence="6">HUAS MG91</strain>
    </source>
</reference>
<name>A0AAU8J2K3_9ACTN</name>
<organism evidence="6">
    <name type="scientific">Streptomyces tabacisoli</name>
    <dbReference type="NCBI Taxonomy" id="3156398"/>
    <lineage>
        <taxon>Bacteria</taxon>
        <taxon>Bacillati</taxon>
        <taxon>Actinomycetota</taxon>
        <taxon>Actinomycetes</taxon>
        <taxon>Kitasatosporales</taxon>
        <taxon>Streptomycetaceae</taxon>
        <taxon>Streptomyces</taxon>
    </lineage>
</organism>
<dbReference type="GO" id="GO:0016787">
    <property type="term" value="F:hydrolase activity"/>
    <property type="evidence" value="ECO:0007669"/>
    <property type="project" value="UniProtKB-KW"/>
</dbReference>
<dbReference type="RefSeq" id="WP_353945888.1">
    <property type="nucleotide sequence ID" value="NZ_CP159534.1"/>
</dbReference>
<dbReference type="InterPro" id="IPR050309">
    <property type="entry name" value="Type-B_Carboxylest/Lipase"/>
</dbReference>
<feature type="domain" description="Carboxylesterase type B" evidence="5">
    <location>
        <begin position="2"/>
        <end position="444"/>
    </location>
</feature>
<gene>
    <name evidence="6" type="ORF">ABII15_32705</name>
</gene>
<dbReference type="InterPro" id="IPR029058">
    <property type="entry name" value="AB_hydrolase_fold"/>
</dbReference>
<feature type="region of interest" description="Disordered" evidence="4">
    <location>
        <begin position="36"/>
        <end position="61"/>
    </location>
</feature>
<dbReference type="PANTHER" id="PTHR11559">
    <property type="entry name" value="CARBOXYLESTERASE"/>
    <property type="match status" value="1"/>
</dbReference>
<proteinExistence type="inferred from homology"/>
<evidence type="ECO:0000256" key="1">
    <source>
        <dbReference type="ARBA" id="ARBA00005964"/>
    </source>
</evidence>
<evidence type="ECO:0000259" key="5">
    <source>
        <dbReference type="Pfam" id="PF00135"/>
    </source>
</evidence>
<keyword evidence="2 3" id="KW-0378">Hydrolase</keyword>
<comment type="similarity">
    <text evidence="1 3">Belongs to the type-B carboxylesterase/lipase family.</text>
</comment>
<protein>
    <recommendedName>
        <fullName evidence="3">Carboxylic ester hydrolase</fullName>
        <ecNumber evidence="3">3.1.1.-</ecNumber>
    </recommendedName>
</protein>
<dbReference type="Pfam" id="PF00135">
    <property type="entry name" value="COesterase"/>
    <property type="match status" value="1"/>
</dbReference>
<dbReference type="KEGG" id="stac:ABII15_32705"/>
<feature type="region of interest" description="Disordered" evidence="4">
    <location>
        <begin position="462"/>
        <end position="482"/>
    </location>
</feature>
<evidence type="ECO:0000313" key="6">
    <source>
        <dbReference type="EMBL" id="XCJ74445.1"/>
    </source>
</evidence>
<sequence length="482" mass="51771">MTPVVTTAQGALRGRTDAHGITSFLGVPYAAPPFGPRRFRAPAPTEPWTGERDATAYGPTAPKAPYTPPFDALIPETSVAGEDCLNLNVWTPDPGPGAWLPVLVWLHGGSFSNGSANSSGYRGDTFARDGVVFVGVNYRLGTDGFLHLPGAPDNRGLLDQLAALEWVRDNIAAFGGDPDRVTVFGESAGGMAIGQLLAHPRARGLLRRAVLQSGACHHFVRPETARRIGERMAERLGVPHTAEAFAAVPLPELLAAQAQLPIDIAMRPDPAVWGEAALNVMAFEPVADGLRLPGPDLGVDLLVGSNREENRLFMVPTGRFHAITEERARRGATAYGVDYDAYGQRRPGAEPGELLEAIGTDWFYRVPAVRLAESVPGTHLYEFAWRSPQFDGELGACHALELGFVFDLLDDPDYLPMAGEKAPRDLARAMHAAWVAFAATGDPGWAAYDPAGERTTMVFDGDGGRAEADPRAAERELWQGVR</sequence>
<accession>A0AAU8J2K3</accession>
<evidence type="ECO:0000256" key="4">
    <source>
        <dbReference type="SAM" id="MobiDB-lite"/>
    </source>
</evidence>
<dbReference type="InterPro" id="IPR002018">
    <property type="entry name" value="CarbesteraseB"/>
</dbReference>
<evidence type="ECO:0000256" key="2">
    <source>
        <dbReference type="ARBA" id="ARBA00022801"/>
    </source>
</evidence>